<gene>
    <name evidence="3" type="ORF">GCM10018781_48590</name>
</gene>
<dbReference type="EMBL" id="BNBO01000030">
    <property type="protein sequence ID" value="GHH76751.1"/>
    <property type="molecule type" value="Genomic_DNA"/>
</dbReference>
<proteinExistence type="predicted"/>
<keyword evidence="4" id="KW-1185">Reference proteome</keyword>
<evidence type="ECO:0000256" key="1">
    <source>
        <dbReference type="SAM" id="MobiDB-lite"/>
    </source>
</evidence>
<feature type="domain" description="SseB protein N-terminal" evidence="2">
    <location>
        <begin position="71"/>
        <end position="180"/>
    </location>
</feature>
<evidence type="ECO:0000259" key="2">
    <source>
        <dbReference type="Pfam" id="PF07179"/>
    </source>
</evidence>
<feature type="region of interest" description="Disordered" evidence="1">
    <location>
        <begin position="1"/>
        <end position="68"/>
    </location>
</feature>
<organism evidence="3 4">
    <name type="scientific">Kitasatospora indigofera</name>
    <dbReference type="NCBI Taxonomy" id="67307"/>
    <lineage>
        <taxon>Bacteria</taxon>
        <taxon>Bacillati</taxon>
        <taxon>Actinomycetota</taxon>
        <taxon>Actinomycetes</taxon>
        <taxon>Kitasatosporales</taxon>
        <taxon>Streptomycetaceae</taxon>
        <taxon>Kitasatospora</taxon>
    </lineage>
</organism>
<feature type="compositionally biased region" description="Low complexity" evidence="1">
    <location>
        <begin position="42"/>
        <end position="68"/>
    </location>
</feature>
<accession>A0A919KYX3</accession>
<name>A0A919KYX3_9ACTN</name>
<reference evidence="3" key="1">
    <citation type="journal article" date="2014" name="Int. J. Syst. Evol. Microbiol.">
        <title>Complete genome sequence of Corynebacterium casei LMG S-19264T (=DSM 44701T), isolated from a smear-ripened cheese.</title>
        <authorList>
            <consortium name="US DOE Joint Genome Institute (JGI-PGF)"/>
            <person name="Walter F."/>
            <person name="Albersmeier A."/>
            <person name="Kalinowski J."/>
            <person name="Ruckert C."/>
        </authorList>
    </citation>
    <scope>NUCLEOTIDE SEQUENCE</scope>
    <source>
        <strain evidence="3">JCM 4646</strain>
    </source>
</reference>
<dbReference type="InterPro" id="IPR009839">
    <property type="entry name" value="SseB_N"/>
</dbReference>
<feature type="compositionally biased region" description="Low complexity" evidence="1">
    <location>
        <begin position="22"/>
        <end position="35"/>
    </location>
</feature>
<feature type="compositionally biased region" description="Gly residues" evidence="1">
    <location>
        <begin position="1"/>
        <end position="12"/>
    </location>
</feature>
<protein>
    <recommendedName>
        <fullName evidence="2">SseB protein N-terminal domain-containing protein</fullName>
    </recommendedName>
</protein>
<dbReference type="Pfam" id="PF07179">
    <property type="entry name" value="SseB"/>
    <property type="match status" value="1"/>
</dbReference>
<evidence type="ECO:0000313" key="3">
    <source>
        <dbReference type="EMBL" id="GHH76751.1"/>
    </source>
</evidence>
<dbReference type="Proteomes" id="UP000617734">
    <property type="component" value="Unassembled WGS sequence"/>
</dbReference>
<dbReference type="AlphaFoldDB" id="A0A919KYX3"/>
<comment type="caution">
    <text evidence="3">The sequence shown here is derived from an EMBL/GenBank/DDBJ whole genome shotgun (WGS) entry which is preliminary data.</text>
</comment>
<sequence>MSAGASGGGDSSGGPSKDRPSGSRTPGDGPPAHAVPGGGAPHHGTPQHGTPQHGAPQHGAPGAAAPRNGALAARASELGTADYDPAALIGEFRRSAVLVPVTADGGWWAADSGGIRWIHAFTDGAALSRFARQRDGRAGVEWSFATVYGARLLDVAVPAAPVPTGVVLDVAGPAPAFLPPMAGIVPDAAALDLAEEDGRG</sequence>
<reference evidence="3" key="2">
    <citation type="submission" date="2020-09" db="EMBL/GenBank/DDBJ databases">
        <authorList>
            <person name="Sun Q."/>
            <person name="Ohkuma M."/>
        </authorList>
    </citation>
    <scope>NUCLEOTIDE SEQUENCE</scope>
    <source>
        <strain evidence="3">JCM 4646</strain>
    </source>
</reference>
<evidence type="ECO:0000313" key="4">
    <source>
        <dbReference type="Proteomes" id="UP000617734"/>
    </source>
</evidence>